<gene>
    <name evidence="4" type="ORF">G9Q97_16695</name>
</gene>
<dbReference type="CDD" id="cd03809">
    <property type="entry name" value="GT4_MtfB-like"/>
    <property type="match status" value="1"/>
</dbReference>
<comment type="caution">
    <text evidence="4">The sequence shown here is derived from an EMBL/GenBank/DDBJ whole genome shotgun (WGS) entry which is preliminary data.</text>
</comment>
<dbReference type="SUPFAM" id="SSF53756">
    <property type="entry name" value="UDP-Glycosyltransferase/glycogen phosphorylase"/>
    <property type="match status" value="1"/>
</dbReference>
<feature type="domain" description="Glycosyl transferase family 1" evidence="2">
    <location>
        <begin position="188"/>
        <end position="349"/>
    </location>
</feature>
<evidence type="ECO:0000256" key="1">
    <source>
        <dbReference type="ARBA" id="ARBA00022679"/>
    </source>
</evidence>
<dbReference type="Gene3D" id="3.40.50.2000">
    <property type="entry name" value="Glycogen Phosphorylase B"/>
    <property type="match status" value="2"/>
</dbReference>
<sequence>MMKEKRKIILVDIFFLRLAQTGIKTYIESLLDQIESYRGETFQFIVYPSPGKLRNQSFFKGKTARWKNWLFQLRYFSHKLIVLPVLSYWFKSDLVFSPDFLSPLGSRGERVSVIHDAFFWESPGHYHPLWRKIYLYLLTKSVQKGAHILTVSHFAKSQIAQYLKSAQPITAIPTGLDMPHRSRNAHVASPQTKPYFLHVGVMEKRKNLNTLIKAFALFSEQADKDYQLVLVGQRAPRATLDAFDEMMEQIKELGLEKKVILPGYVSQDTLSKYYQNALAYVFPSRNEGFGLPVLEAFAYGLPVIIGPQGALQEVGGPAVCCSKSFLPEDFAKALKLLAGDEKLREKLAALGTQRLEQFSGEKFFLSLQEYFKRILHG</sequence>
<evidence type="ECO:0000313" key="4">
    <source>
        <dbReference type="EMBL" id="NHE58449.1"/>
    </source>
</evidence>
<protein>
    <submittedName>
        <fullName evidence="4">Glycosyltransferase family 4 protein</fullName>
    </submittedName>
</protein>
<dbReference type="Pfam" id="PF13439">
    <property type="entry name" value="Glyco_transf_4"/>
    <property type="match status" value="1"/>
</dbReference>
<dbReference type="Proteomes" id="UP000649799">
    <property type="component" value="Unassembled WGS sequence"/>
</dbReference>
<feature type="domain" description="Glycosyltransferase subfamily 4-like N-terminal" evidence="3">
    <location>
        <begin position="22"/>
        <end position="177"/>
    </location>
</feature>
<dbReference type="PANTHER" id="PTHR46401:SF2">
    <property type="entry name" value="GLYCOSYLTRANSFERASE WBBK-RELATED"/>
    <property type="match status" value="1"/>
</dbReference>
<reference evidence="4 5" key="1">
    <citation type="submission" date="2020-03" db="EMBL/GenBank/DDBJ databases">
        <title>Cyclobacterium plantarum sp. nov., a marine bacterium isolated from a coastal-marine wetland.</title>
        <authorList>
            <person name="Sanchez-Porro C."/>
            <person name="Ventosa A."/>
            <person name="Amoozegar M."/>
        </authorList>
    </citation>
    <scope>NUCLEOTIDE SEQUENCE [LARGE SCALE GENOMIC DNA]</scope>
    <source>
        <strain evidence="4 5">GBPx2</strain>
    </source>
</reference>
<evidence type="ECO:0000259" key="2">
    <source>
        <dbReference type="Pfam" id="PF00534"/>
    </source>
</evidence>
<accession>A0ABX0H9U2</accession>
<dbReference type="PANTHER" id="PTHR46401">
    <property type="entry name" value="GLYCOSYLTRANSFERASE WBBK-RELATED"/>
    <property type="match status" value="1"/>
</dbReference>
<dbReference type="EMBL" id="JAANYN010000007">
    <property type="protein sequence ID" value="NHE58449.1"/>
    <property type="molecule type" value="Genomic_DNA"/>
</dbReference>
<evidence type="ECO:0000313" key="5">
    <source>
        <dbReference type="Proteomes" id="UP000649799"/>
    </source>
</evidence>
<dbReference type="InterPro" id="IPR001296">
    <property type="entry name" value="Glyco_trans_1"/>
</dbReference>
<organism evidence="4 5">
    <name type="scientific">Cyclobacterium plantarum</name>
    <dbReference type="NCBI Taxonomy" id="2716263"/>
    <lineage>
        <taxon>Bacteria</taxon>
        <taxon>Pseudomonadati</taxon>
        <taxon>Bacteroidota</taxon>
        <taxon>Cytophagia</taxon>
        <taxon>Cytophagales</taxon>
        <taxon>Cyclobacteriaceae</taxon>
        <taxon>Cyclobacterium</taxon>
    </lineage>
</organism>
<name>A0ABX0H9U2_9BACT</name>
<keyword evidence="5" id="KW-1185">Reference proteome</keyword>
<evidence type="ECO:0000259" key="3">
    <source>
        <dbReference type="Pfam" id="PF13439"/>
    </source>
</evidence>
<keyword evidence="1" id="KW-0808">Transferase</keyword>
<proteinExistence type="predicted"/>
<dbReference type="InterPro" id="IPR028098">
    <property type="entry name" value="Glyco_trans_4-like_N"/>
</dbReference>
<dbReference type="Pfam" id="PF00534">
    <property type="entry name" value="Glycos_transf_1"/>
    <property type="match status" value="1"/>
</dbReference>